<evidence type="ECO:0000256" key="1">
    <source>
        <dbReference type="ARBA" id="ARBA00022722"/>
    </source>
</evidence>
<evidence type="ECO:0000256" key="2">
    <source>
        <dbReference type="ARBA" id="ARBA00022801"/>
    </source>
</evidence>
<keyword evidence="6" id="KW-1185">Reference proteome</keyword>
<dbReference type="InterPro" id="IPR036397">
    <property type="entry name" value="RNaseH_sf"/>
</dbReference>
<reference evidence="5 6" key="1">
    <citation type="submission" date="2019-09" db="EMBL/GenBank/DDBJ databases">
        <title>Complete genome sequence of Arachidicoccus sp. B3-10 isolated from apple orchard soil.</title>
        <authorList>
            <person name="Kim H.S."/>
            <person name="Han K.-I."/>
            <person name="Suh M.K."/>
            <person name="Lee K.C."/>
            <person name="Eom M.K."/>
            <person name="Kim J.-S."/>
            <person name="Kang S.W."/>
            <person name="Sin Y."/>
            <person name="Lee J.-S."/>
        </authorList>
    </citation>
    <scope>NUCLEOTIDE SEQUENCE [LARGE SCALE GENOMIC DNA]</scope>
    <source>
        <strain evidence="5 6">B3-10</strain>
    </source>
</reference>
<dbReference type="OrthoDB" id="9803925at2"/>
<proteinExistence type="predicted"/>
<keyword evidence="1" id="KW-0540">Nuclease</keyword>
<name>A0A5P2G3X2_9BACT</name>
<dbReference type="SUPFAM" id="SSF53098">
    <property type="entry name" value="Ribonuclease H-like"/>
    <property type="match status" value="1"/>
</dbReference>
<dbReference type="InterPro" id="IPR013520">
    <property type="entry name" value="Ribonucl_H"/>
</dbReference>
<keyword evidence="2" id="KW-0378">Hydrolase</keyword>
<evidence type="ECO:0000313" key="5">
    <source>
        <dbReference type="EMBL" id="QES88829.1"/>
    </source>
</evidence>
<dbReference type="Gene3D" id="3.30.420.10">
    <property type="entry name" value="Ribonuclease H-like superfamily/Ribonuclease H"/>
    <property type="match status" value="1"/>
</dbReference>
<evidence type="ECO:0000259" key="4">
    <source>
        <dbReference type="SMART" id="SM00479"/>
    </source>
</evidence>
<dbReference type="InterPro" id="IPR012337">
    <property type="entry name" value="RNaseH-like_sf"/>
</dbReference>
<dbReference type="PANTHER" id="PTHR30231:SF4">
    <property type="entry name" value="PROTEIN NEN2"/>
    <property type="match status" value="1"/>
</dbReference>
<dbReference type="Proteomes" id="UP000292424">
    <property type="component" value="Chromosome"/>
</dbReference>
<dbReference type="RefSeq" id="WP_131329777.1">
    <property type="nucleotide sequence ID" value="NZ_CP044016.1"/>
</dbReference>
<dbReference type="GO" id="GO:0006259">
    <property type="term" value="P:DNA metabolic process"/>
    <property type="evidence" value="ECO:0007669"/>
    <property type="project" value="UniProtKB-ARBA"/>
</dbReference>
<dbReference type="GO" id="GO:0003676">
    <property type="term" value="F:nucleic acid binding"/>
    <property type="evidence" value="ECO:0007669"/>
    <property type="project" value="InterPro"/>
</dbReference>
<dbReference type="PANTHER" id="PTHR30231">
    <property type="entry name" value="DNA POLYMERASE III SUBUNIT EPSILON"/>
    <property type="match status" value="1"/>
</dbReference>
<dbReference type="SMART" id="SM00479">
    <property type="entry name" value="EXOIII"/>
    <property type="match status" value="1"/>
</dbReference>
<accession>A0A5P2G3X2</accession>
<dbReference type="GO" id="GO:0008408">
    <property type="term" value="F:3'-5' exonuclease activity"/>
    <property type="evidence" value="ECO:0007669"/>
    <property type="project" value="TreeGrafter"/>
</dbReference>
<feature type="domain" description="Exonuclease" evidence="4">
    <location>
        <begin position="2"/>
        <end position="188"/>
    </location>
</feature>
<dbReference type="AlphaFoldDB" id="A0A5P2G3X2"/>
<dbReference type="KEGG" id="arac:E0W69_009245"/>
<dbReference type="EMBL" id="CP044016">
    <property type="protein sequence ID" value="QES88829.1"/>
    <property type="molecule type" value="Genomic_DNA"/>
</dbReference>
<evidence type="ECO:0000256" key="3">
    <source>
        <dbReference type="ARBA" id="ARBA00022839"/>
    </source>
</evidence>
<dbReference type="CDD" id="cd06127">
    <property type="entry name" value="DEDDh"/>
    <property type="match status" value="1"/>
</dbReference>
<protein>
    <submittedName>
        <fullName evidence="5">3'-5' exonuclease</fullName>
    </submittedName>
</protein>
<sequence length="188" mass="21943">MKLFFFDLETTGVKYWKNGIWQIAGMVVIDGEIMETFDFKIQPNKACEIEDEALKVGGITRDDLKSFITIEEGYSSIIKVLSKYVDKFNKSDKFFLVGYNNASFDNQFFRAFFVQNGDSYFGSWFWSSSIDIMCQAADFLKKERHLMKDFKLSTVADFLKIEVDPDKLHDALYDIYLTKAIYDKISYK</sequence>
<dbReference type="Pfam" id="PF00929">
    <property type="entry name" value="RNase_T"/>
    <property type="match status" value="1"/>
</dbReference>
<keyword evidence="3 5" id="KW-0269">Exonuclease</keyword>
<organism evidence="5 6">
    <name type="scientific">Rhizosphaericola mali</name>
    <dbReference type="NCBI Taxonomy" id="2545455"/>
    <lineage>
        <taxon>Bacteria</taxon>
        <taxon>Pseudomonadati</taxon>
        <taxon>Bacteroidota</taxon>
        <taxon>Chitinophagia</taxon>
        <taxon>Chitinophagales</taxon>
        <taxon>Chitinophagaceae</taxon>
        <taxon>Rhizosphaericola</taxon>
    </lineage>
</organism>
<evidence type="ECO:0000313" key="6">
    <source>
        <dbReference type="Proteomes" id="UP000292424"/>
    </source>
</evidence>
<gene>
    <name evidence="5" type="ORF">E0W69_009245</name>
</gene>